<proteinExistence type="predicted"/>
<dbReference type="Proteomes" id="UP000464178">
    <property type="component" value="Chromosome"/>
</dbReference>
<dbReference type="RefSeq" id="WP_162671138.1">
    <property type="nucleotide sequence ID" value="NZ_LR593886.1"/>
</dbReference>
<accession>A0A6P2D7G9</accession>
<sequence>MLIGYVSDERFVALPDVVLEFIGASGESWDVRSRASGAVHLDLPPGEYRVVLQKPGYGAKFSRVTVPAPTPYHFRLLSDGLLGYAWPKWVRSGEASEFRVHSVEPYKLELWRYGWQPEFVRALGWHDEHGPRAVMQITPDGDYTQTGAEWNKVGYTNSVHSQHVAGPARSGLYYFRASTASGRQFSFPWIVAPAHPTAKMAVLASNFTWNAYNNFGGRSNYIHADGLPPTPTINARAELKRYSDTGFFTWGADHYPPLSFDRPEPFNHIDFAEQITDPIEGRQACHLAPAEWRLLGWLERRGFAYDYFAETQLDDGTLDLSQYRVLVLAVHPEYWTPRMYSRVKRWVFEEGGRLVYLGGNGLNCAVELLPTGAALHHNGKIAGLDVAGLGGYESRYAMRDESEANLLGCVFTPAGAMTGAPYRVLDASHWAFAGTGLKTGDTFGEKCLHMRCPGGASGHETDKVSPHSPSTVRVIARGLNPDNGGADMLTFSTPSGGEVFSVGSINFVASLPVDETVSRITENVLRRFLS</sequence>
<evidence type="ECO:0000259" key="1">
    <source>
        <dbReference type="Pfam" id="PF20254"/>
    </source>
</evidence>
<protein>
    <recommendedName>
        <fullName evidence="1">N,N-dimethylformamidase beta subunit-like C-terminal domain-containing protein</fullName>
    </recommendedName>
</protein>
<gene>
    <name evidence="2" type="ORF">SOIL9_07990</name>
</gene>
<dbReference type="Pfam" id="PF20254">
    <property type="entry name" value="DMFA2_C"/>
    <property type="match status" value="1"/>
</dbReference>
<dbReference type="KEGG" id="gms:SOIL9_07990"/>
<dbReference type="Gene3D" id="3.40.50.880">
    <property type="match status" value="1"/>
</dbReference>
<reference evidence="2 3" key="1">
    <citation type="submission" date="2019-05" db="EMBL/GenBank/DDBJ databases">
        <authorList>
            <consortium name="Science for Life Laboratories"/>
        </authorList>
    </citation>
    <scope>NUCLEOTIDE SEQUENCE [LARGE SCALE GENOMIC DNA]</scope>
    <source>
        <strain evidence="2">Soil9</strain>
    </source>
</reference>
<dbReference type="SUPFAM" id="SSF49464">
    <property type="entry name" value="Carboxypeptidase regulatory domain-like"/>
    <property type="match status" value="1"/>
</dbReference>
<keyword evidence="3" id="KW-1185">Reference proteome</keyword>
<feature type="domain" description="N,N-dimethylformamidase beta subunit-like C-terminal" evidence="1">
    <location>
        <begin position="121"/>
        <end position="512"/>
    </location>
</feature>
<dbReference type="InterPro" id="IPR008969">
    <property type="entry name" value="CarboxyPept-like_regulatory"/>
</dbReference>
<dbReference type="InterPro" id="IPR046540">
    <property type="entry name" value="DMFA2_C"/>
</dbReference>
<dbReference type="EMBL" id="LR593886">
    <property type="protein sequence ID" value="VTR97281.1"/>
    <property type="molecule type" value="Genomic_DNA"/>
</dbReference>
<name>A0A6P2D7G9_9BACT</name>
<dbReference type="AlphaFoldDB" id="A0A6P2D7G9"/>
<evidence type="ECO:0000313" key="3">
    <source>
        <dbReference type="Proteomes" id="UP000464178"/>
    </source>
</evidence>
<dbReference type="Gene3D" id="2.60.40.1120">
    <property type="entry name" value="Carboxypeptidase-like, regulatory domain"/>
    <property type="match status" value="1"/>
</dbReference>
<dbReference type="InterPro" id="IPR029062">
    <property type="entry name" value="Class_I_gatase-like"/>
</dbReference>
<organism evidence="2 3">
    <name type="scientific">Gemmata massiliana</name>
    <dbReference type="NCBI Taxonomy" id="1210884"/>
    <lineage>
        <taxon>Bacteria</taxon>
        <taxon>Pseudomonadati</taxon>
        <taxon>Planctomycetota</taxon>
        <taxon>Planctomycetia</taxon>
        <taxon>Gemmatales</taxon>
        <taxon>Gemmataceae</taxon>
        <taxon>Gemmata</taxon>
    </lineage>
</organism>
<evidence type="ECO:0000313" key="2">
    <source>
        <dbReference type="EMBL" id="VTR97281.1"/>
    </source>
</evidence>